<evidence type="ECO:0000256" key="1">
    <source>
        <dbReference type="SAM" id="MobiDB-lite"/>
    </source>
</evidence>
<dbReference type="RefSeq" id="WP_088917315.1">
    <property type="nucleotide sequence ID" value="NZ_CP018632.1"/>
</dbReference>
<dbReference type="InterPro" id="IPR006190">
    <property type="entry name" value="SAF_AFP_Neu5Ac"/>
</dbReference>
<proteinExistence type="predicted"/>
<evidence type="ECO:0000259" key="2">
    <source>
        <dbReference type="PROSITE" id="PS50844"/>
    </source>
</evidence>
<dbReference type="KEGG" id="gai:IMCC3135_09240"/>
<organism evidence="3 4">
    <name type="scientific">Granulosicoccus antarcticus IMCC3135</name>
    <dbReference type="NCBI Taxonomy" id="1192854"/>
    <lineage>
        <taxon>Bacteria</taxon>
        <taxon>Pseudomonadati</taxon>
        <taxon>Pseudomonadota</taxon>
        <taxon>Gammaproteobacteria</taxon>
        <taxon>Chromatiales</taxon>
        <taxon>Granulosicoccaceae</taxon>
        <taxon>Granulosicoccus</taxon>
    </lineage>
</organism>
<gene>
    <name evidence="3" type="ORF">IMCC3135_09240</name>
</gene>
<name>A0A2Z2NN53_9GAMM</name>
<dbReference type="SMART" id="SM00858">
    <property type="entry name" value="SAF"/>
    <property type="match status" value="1"/>
</dbReference>
<dbReference type="InterPro" id="IPR031571">
    <property type="entry name" value="RcpC_dom"/>
</dbReference>
<dbReference type="AlphaFoldDB" id="A0A2Z2NN53"/>
<dbReference type="Gene3D" id="3.90.1210.10">
    <property type="entry name" value="Antifreeze-like/N-acetylneuraminic acid synthase C-terminal domain"/>
    <property type="match status" value="1"/>
</dbReference>
<dbReference type="EMBL" id="CP018632">
    <property type="protein sequence ID" value="ASJ71945.1"/>
    <property type="molecule type" value="Genomic_DNA"/>
</dbReference>
<sequence length="278" mass="31046">MPVQQTTERSSRSRNLKPLLMLLLSLALGAVGVFYSRTYIQDQVAFYRNQLETTETLVQVVVPIRNIQRGQVITQQDLVFRDVPTQYVDTNSINGSNFENAIGQRLEYDVSEGRPLQWSHLEGGLTPTFSGKVENGLRAMTVRVDEINSISGFLQPKDKVDLLLSHGSSDESEIFPLIQKLNIIATGVQTMVDKQSGGRERSFNTITVHVSPEQAQKITLAQQIGRLTAVLRNPEDDGSFADSPITVAHLLNIPEPEPVIPKKRRPKKPSIEYIVEGR</sequence>
<dbReference type="InterPro" id="IPR013974">
    <property type="entry name" value="SAF"/>
</dbReference>
<dbReference type="Pfam" id="PF08666">
    <property type="entry name" value="SAF"/>
    <property type="match status" value="1"/>
</dbReference>
<feature type="region of interest" description="Disordered" evidence="1">
    <location>
        <begin position="259"/>
        <end position="278"/>
    </location>
</feature>
<protein>
    <recommendedName>
        <fullName evidence="2">AFP-like domain-containing protein</fullName>
    </recommendedName>
</protein>
<dbReference type="Pfam" id="PF16976">
    <property type="entry name" value="RcpC"/>
    <property type="match status" value="1"/>
</dbReference>
<dbReference type="InterPro" id="IPR036732">
    <property type="entry name" value="AFP_Neu5c_C_sf"/>
</dbReference>
<keyword evidence="4" id="KW-1185">Reference proteome</keyword>
<dbReference type="InterPro" id="IPR017592">
    <property type="entry name" value="Pilus_assmbl_Flp-typ_CpaB"/>
</dbReference>
<dbReference type="OrthoDB" id="2037472at2"/>
<dbReference type="Proteomes" id="UP000250079">
    <property type="component" value="Chromosome"/>
</dbReference>
<dbReference type="CDD" id="cd11614">
    <property type="entry name" value="SAF_CpaB_FlgA_like"/>
    <property type="match status" value="1"/>
</dbReference>
<dbReference type="SUPFAM" id="SSF51269">
    <property type="entry name" value="AFP III-like domain"/>
    <property type="match status" value="1"/>
</dbReference>
<evidence type="ECO:0000313" key="3">
    <source>
        <dbReference type="EMBL" id="ASJ71945.1"/>
    </source>
</evidence>
<reference evidence="3 4" key="1">
    <citation type="submission" date="2016-12" db="EMBL/GenBank/DDBJ databases">
        <authorList>
            <person name="Song W.-J."/>
            <person name="Kurnit D.M."/>
        </authorList>
    </citation>
    <scope>NUCLEOTIDE SEQUENCE [LARGE SCALE GENOMIC DNA]</scope>
    <source>
        <strain evidence="3 4">IMCC3135</strain>
    </source>
</reference>
<evidence type="ECO:0000313" key="4">
    <source>
        <dbReference type="Proteomes" id="UP000250079"/>
    </source>
</evidence>
<dbReference type="NCBIfam" id="TIGR03177">
    <property type="entry name" value="pilus_cpaB"/>
    <property type="match status" value="1"/>
</dbReference>
<feature type="domain" description="AFP-like" evidence="2">
    <location>
        <begin position="60"/>
        <end position="124"/>
    </location>
</feature>
<dbReference type="PROSITE" id="PS50844">
    <property type="entry name" value="AFP_LIKE"/>
    <property type="match status" value="1"/>
</dbReference>
<accession>A0A2Z2NN53</accession>